<evidence type="ECO:0000256" key="5">
    <source>
        <dbReference type="SAM" id="MobiDB-lite"/>
    </source>
</evidence>
<feature type="domain" description="ABC transporter" evidence="7">
    <location>
        <begin position="331"/>
        <end position="592"/>
    </location>
</feature>
<dbReference type="FunFam" id="3.40.50.300:FF:000309">
    <property type="entry name" value="ABC transporter ATP-binding protein"/>
    <property type="match status" value="1"/>
</dbReference>
<feature type="chain" id="PRO_5044769521" description="ABC transporter domain-containing protein" evidence="6">
    <location>
        <begin position="22"/>
        <end position="933"/>
    </location>
</feature>
<reference evidence="8 9" key="1">
    <citation type="journal article" date="2020" name="G3 (Bethesda)">
        <title>Improved Reference Genome for Cyclotella cryptica CCMP332, a Model for Cell Wall Morphogenesis, Salinity Adaptation, and Lipid Production in Diatoms (Bacillariophyta).</title>
        <authorList>
            <person name="Roberts W.R."/>
            <person name="Downey K.M."/>
            <person name="Ruck E.C."/>
            <person name="Traller J.C."/>
            <person name="Alverson A.J."/>
        </authorList>
    </citation>
    <scope>NUCLEOTIDE SEQUENCE [LARGE SCALE GENOMIC DNA]</scope>
    <source>
        <strain evidence="8 9">CCMP332</strain>
    </source>
</reference>
<dbReference type="Proteomes" id="UP001516023">
    <property type="component" value="Unassembled WGS sequence"/>
</dbReference>
<evidence type="ECO:0000256" key="4">
    <source>
        <dbReference type="ARBA" id="ARBA00061344"/>
    </source>
</evidence>
<evidence type="ECO:0000313" key="9">
    <source>
        <dbReference type="Proteomes" id="UP001516023"/>
    </source>
</evidence>
<dbReference type="Pfam" id="PF00005">
    <property type="entry name" value="ABC_tran"/>
    <property type="match status" value="2"/>
</dbReference>
<feature type="region of interest" description="Disordered" evidence="5">
    <location>
        <begin position="907"/>
        <end position="933"/>
    </location>
</feature>
<name>A0ABD3P2E2_9STRA</name>
<feature type="region of interest" description="Disordered" evidence="5">
    <location>
        <begin position="144"/>
        <end position="232"/>
    </location>
</feature>
<evidence type="ECO:0000313" key="8">
    <source>
        <dbReference type="EMBL" id="KAL3781666.1"/>
    </source>
</evidence>
<comment type="caution">
    <text evidence="8">The sequence shown here is derived from an EMBL/GenBank/DDBJ whole genome shotgun (WGS) entry which is preliminary data.</text>
</comment>
<gene>
    <name evidence="8" type="ORF">HJC23_007298</name>
</gene>
<dbReference type="Gene3D" id="3.40.50.300">
    <property type="entry name" value="P-loop containing nucleotide triphosphate hydrolases"/>
    <property type="match status" value="2"/>
</dbReference>
<protein>
    <recommendedName>
        <fullName evidence="7">ABC transporter domain-containing protein</fullName>
    </recommendedName>
</protein>
<dbReference type="InterPro" id="IPR017871">
    <property type="entry name" value="ABC_transporter-like_CS"/>
</dbReference>
<evidence type="ECO:0000256" key="3">
    <source>
        <dbReference type="ARBA" id="ARBA00022840"/>
    </source>
</evidence>
<proteinExistence type="inferred from homology"/>
<sequence>MRLTLPRLTILLVLGVSTGTAFVLPGTSSNGNAPTLLLLRTITIGDAPSFSSASALHAKKKAGNGAKDAALAALEALEAQEQAAGGGRGSVATALDFDDEPLSKKDLIKMEKKKAKNNANGAIANGAADLDALLAAVDIEESGLTKKEQMALEKKRQREAKKAASEDERKMKDEKEEMEKNKRKKALKALAEMEAMEMASGTINDSSGDSSPSSDDGTTTPQLSKKEAKLAAKEAAKKEEKFAQKALKKKAKQMGITVEELEAMESGESSDAVDSLEVDAGLQDGDVDGEVSTEAMSQPKDKLTAEERIRKERPPPRIRIMESSQPDYTALRLENIAITFRDQPVLTSATWGVQTGDRIGLVGANGAGKTTQLRILSGELEPTAGDVVKSHKDLRVAMLRQEFIDEIDLSRTLREEFMSVFTEEAEIMAQLHEAEEQLGKMTGEDSDAMQEVLDRMAKLQNKADSKNVNALESRVSKIMDLMGFDPEEGDFTVSMFSGGWKMRIGLGKVLLKDPNILLLDEPTNHLDLESVEWLEAFLRNQNLPMVIVSHDREFLDQVCNKIVDAEGGICTEYNGNYSRFLQLKKARMDSWNAAYNAQEKKIKEERQWINKFRLKQPQAVKQREAQLEKFMKSADYVQKPPFVGKPFRFRFPPAPRLSPEVAEVKGLTHGYGDGANRLFEDSDLFIEKGDRIAIIGPNGAGKSTLLRILMGKEKPNQGSAEIVGSNVFPAYFEQNQADVLDLSKTVVETVQAASHGQSYNELRALLGQFLFKGDAVEKKVENLSGGEKARLSLCCMMLKESNLLILDEPTNHLDIPAKEMLEEALQHFDGSVVVISHDRYFISKVATTIVAIEDKKLIKYQGDYKFYMDKSKKVKEMVEARYVAGLDRIESAPVIDLEALQLPKKKNFGGSKTAHLVTRKDKGVKNAKRKQEK</sequence>
<dbReference type="GO" id="GO:0003676">
    <property type="term" value="F:nucleic acid binding"/>
    <property type="evidence" value="ECO:0007669"/>
    <property type="project" value="UniProtKB-ARBA"/>
</dbReference>
<keyword evidence="9" id="KW-1185">Reference proteome</keyword>
<dbReference type="GO" id="GO:0005524">
    <property type="term" value="F:ATP binding"/>
    <property type="evidence" value="ECO:0007669"/>
    <property type="project" value="UniProtKB-KW"/>
</dbReference>
<dbReference type="InterPro" id="IPR051309">
    <property type="entry name" value="ABCF_ATPase"/>
</dbReference>
<feature type="compositionally biased region" description="Basic and acidic residues" evidence="5">
    <location>
        <begin position="144"/>
        <end position="180"/>
    </location>
</feature>
<evidence type="ECO:0000256" key="1">
    <source>
        <dbReference type="ARBA" id="ARBA00022737"/>
    </source>
</evidence>
<evidence type="ECO:0000256" key="2">
    <source>
        <dbReference type="ARBA" id="ARBA00022741"/>
    </source>
</evidence>
<keyword evidence="2" id="KW-0547">Nucleotide-binding</keyword>
<keyword evidence="1" id="KW-0677">Repeat</keyword>
<feature type="domain" description="ABC transporter" evidence="7">
    <location>
        <begin position="662"/>
        <end position="880"/>
    </location>
</feature>
<keyword evidence="3" id="KW-0067">ATP-binding</keyword>
<dbReference type="InterPro" id="IPR032781">
    <property type="entry name" value="ABC_tran_Xtn"/>
</dbReference>
<evidence type="ECO:0000256" key="6">
    <source>
        <dbReference type="SAM" id="SignalP"/>
    </source>
</evidence>
<comment type="similarity">
    <text evidence="4">Belongs to the ABC transporter superfamily. ABCF family. EF3 (TC 3.A.1.121) subfamily.</text>
</comment>
<dbReference type="InterPro" id="IPR003593">
    <property type="entry name" value="AAA+_ATPase"/>
</dbReference>
<feature type="signal peptide" evidence="6">
    <location>
        <begin position="1"/>
        <end position="21"/>
    </location>
</feature>
<dbReference type="SUPFAM" id="SSF52540">
    <property type="entry name" value="P-loop containing nucleoside triphosphate hydrolases"/>
    <property type="match status" value="2"/>
</dbReference>
<dbReference type="PROSITE" id="PS00211">
    <property type="entry name" value="ABC_TRANSPORTER_1"/>
    <property type="match status" value="2"/>
</dbReference>
<dbReference type="PANTHER" id="PTHR42855:SF1">
    <property type="entry name" value="ABC TRANSPORTER DOMAIN-CONTAINING PROTEIN"/>
    <property type="match status" value="1"/>
</dbReference>
<dbReference type="InterPro" id="IPR003439">
    <property type="entry name" value="ABC_transporter-like_ATP-bd"/>
</dbReference>
<dbReference type="PROSITE" id="PS50893">
    <property type="entry name" value="ABC_TRANSPORTER_2"/>
    <property type="match status" value="2"/>
</dbReference>
<evidence type="ECO:0000259" key="7">
    <source>
        <dbReference type="PROSITE" id="PS50893"/>
    </source>
</evidence>
<dbReference type="CDD" id="cd03221">
    <property type="entry name" value="ABCF_EF-3"/>
    <property type="match status" value="2"/>
</dbReference>
<dbReference type="PANTHER" id="PTHR42855">
    <property type="entry name" value="ABC TRANSPORTER ATP-BINDING SUBUNIT"/>
    <property type="match status" value="1"/>
</dbReference>
<accession>A0ABD3P2E2</accession>
<feature type="compositionally biased region" description="Basic and acidic residues" evidence="5">
    <location>
        <begin position="918"/>
        <end position="933"/>
    </location>
</feature>
<dbReference type="AlphaFoldDB" id="A0ABD3P2E2"/>
<dbReference type="FunFam" id="3.40.50.300:FF:000011">
    <property type="entry name" value="Putative ABC transporter ATP-binding component"/>
    <property type="match status" value="1"/>
</dbReference>
<dbReference type="InterPro" id="IPR027417">
    <property type="entry name" value="P-loop_NTPase"/>
</dbReference>
<dbReference type="EMBL" id="JABMIG020000309">
    <property type="protein sequence ID" value="KAL3781666.1"/>
    <property type="molecule type" value="Genomic_DNA"/>
</dbReference>
<dbReference type="SMART" id="SM00382">
    <property type="entry name" value="AAA"/>
    <property type="match status" value="2"/>
</dbReference>
<keyword evidence="6" id="KW-0732">Signal</keyword>
<feature type="compositionally biased region" description="Low complexity" evidence="5">
    <location>
        <begin position="188"/>
        <end position="221"/>
    </location>
</feature>
<dbReference type="Pfam" id="PF12848">
    <property type="entry name" value="ABC_tran_Xtn"/>
    <property type="match status" value="1"/>
</dbReference>
<organism evidence="8 9">
    <name type="scientific">Cyclotella cryptica</name>
    <dbReference type="NCBI Taxonomy" id="29204"/>
    <lineage>
        <taxon>Eukaryota</taxon>
        <taxon>Sar</taxon>
        <taxon>Stramenopiles</taxon>
        <taxon>Ochrophyta</taxon>
        <taxon>Bacillariophyta</taxon>
        <taxon>Coscinodiscophyceae</taxon>
        <taxon>Thalassiosirophycidae</taxon>
        <taxon>Stephanodiscales</taxon>
        <taxon>Stephanodiscaceae</taxon>
        <taxon>Cyclotella</taxon>
    </lineage>
</organism>